<keyword evidence="2" id="KW-0418">Kinase</keyword>
<feature type="domain" description="Carbohydrate kinase PfkB" evidence="4">
    <location>
        <begin position="59"/>
        <end position="346"/>
    </location>
</feature>
<dbReference type="SUPFAM" id="SSF46785">
    <property type="entry name" value="Winged helix' DNA-binding domain"/>
    <property type="match status" value="1"/>
</dbReference>
<dbReference type="Pfam" id="PF13412">
    <property type="entry name" value="HTH_24"/>
    <property type="match status" value="1"/>
</dbReference>
<accession>A0A928KWY6</accession>
<evidence type="ECO:0000256" key="1">
    <source>
        <dbReference type="ARBA" id="ARBA00022679"/>
    </source>
</evidence>
<evidence type="ECO:0000259" key="4">
    <source>
        <dbReference type="Pfam" id="PF00294"/>
    </source>
</evidence>
<feature type="compositionally biased region" description="Polar residues" evidence="3">
    <location>
        <begin position="360"/>
        <end position="373"/>
    </location>
</feature>
<dbReference type="InterPro" id="IPR029056">
    <property type="entry name" value="Ribokinase-like"/>
</dbReference>
<dbReference type="CDD" id="cd01941">
    <property type="entry name" value="YeiC_kinase_like"/>
    <property type="match status" value="1"/>
</dbReference>
<name>A0A928KWY6_9FIRM</name>
<proteinExistence type="predicted"/>
<keyword evidence="1" id="KW-0808">Transferase</keyword>
<dbReference type="AlphaFoldDB" id="A0A928KWY6"/>
<reference evidence="5" key="1">
    <citation type="submission" date="2019-04" db="EMBL/GenBank/DDBJ databases">
        <title>Evolution of Biomass-Degrading Anaerobic Consortia Revealed by Metagenomics.</title>
        <authorList>
            <person name="Peng X."/>
        </authorList>
    </citation>
    <scope>NUCLEOTIDE SEQUENCE</scope>
    <source>
        <strain evidence="5">SIG551</strain>
    </source>
</reference>
<gene>
    <name evidence="5" type="ORF">E7512_08715</name>
</gene>
<sequence length="373" mass="40097">MTERERQILQWIEKDPTISQQELADKAGISRSSVAVHISNLMKKGRILGKSYILQKTPYVVVIGGANIDIAGKPFAPLVQRDSNPGQVSLSPGGVGRNIAQNLAMLDVEVKLITALGEDAYAAELAGSCRSAGIDITESLTVPGGSTSTYVFITNEHGDMELAISDMQIYDNLTPQYLERRADLIGNAALCVLDTNLTAETIRYIAETFHVPLFCDPVSTAKAGKLSGLLGNFHTLKPNLLEAELLSGVKIHDERSLERAANALLQTGLSQVFISMGQNGVYCANGERHATVPPYRSEIVNTTGAGDSMMAAVVWGWLQNLPMEDCARAGMAAASICIESAGTISPQMSGENVRKKMQQRKTTLPQSDTAHPL</sequence>
<dbReference type="InterPro" id="IPR002173">
    <property type="entry name" value="Carboh/pur_kinase_PfkB_CS"/>
</dbReference>
<evidence type="ECO:0000313" key="5">
    <source>
        <dbReference type="EMBL" id="MBE6833646.1"/>
    </source>
</evidence>
<dbReference type="InterPro" id="IPR036390">
    <property type="entry name" value="WH_DNA-bd_sf"/>
</dbReference>
<comment type="caution">
    <text evidence="5">The sequence shown here is derived from an EMBL/GenBank/DDBJ whole genome shotgun (WGS) entry which is preliminary data.</text>
</comment>
<dbReference type="InterPro" id="IPR036388">
    <property type="entry name" value="WH-like_DNA-bd_sf"/>
</dbReference>
<dbReference type="Gene3D" id="1.10.10.10">
    <property type="entry name" value="Winged helix-like DNA-binding domain superfamily/Winged helix DNA-binding domain"/>
    <property type="match status" value="1"/>
</dbReference>
<evidence type="ECO:0000313" key="6">
    <source>
        <dbReference type="Proteomes" id="UP000754750"/>
    </source>
</evidence>
<dbReference type="Pfam" id="PF00294">
    <property type="entry name" value="PfkB"/>
    <property type="match status" value="1"/>
</dbReference>
<evidence type="ECO:0000256" key="2">
    <source>
        <dbReference type="ARBA" id="ARBA00022777"/>
    </source>
</evidence>
<dbReference type="PANTHER" id="PTHR10584">
    <property type="entry name" value="SUGAR KINASE"/>
    <property type="match status" value="1"/>
</dbReference>
<organism evidence="5 6">
    <name type="scientific">Faecalispora sporosphaeroides</name>
    <dbReference type="NCBI Taxonomy" id="1549"/>
    <lineage>
        <taxon>Bacteria</taxon>
        <taxon>Bacillati</taxon>
        <taxon>Bacillota</taxon>
        <taxon>Clostridia</taxon>
        <taxon>Eubacteriales</taxon>
        <taxon>Oscillospiraceae</taxon>
        <taxon>Faecalispora</taxon>
    </lineage>
</organism>
<dbReference type="Proteomes" id="UP000754750">
    <property type="component" value="Unassembled WGS sequence"/>
</dbReference>
<evidence type="ECO:0000256" key="3">
    <source>
        <dbReference type="SAM" id="MobiDB-lite"/>
    </source>
</evidence>
<dbReference type="InterPro" id="IPR011611">
    <property type="entry name" value="PfkB_dom"/>
</dbReference>
<dbReference type="Gene3D" id="3.40.1190.20">
    <property type="match status" value="1"/>
</dbReference>
<dbReference type="PANTHER" id="PTHR10584:SF166">
    <property type="entry name" value="RIBOKINASE"/>
    <property type="match status" value="1"/>
</dbReference>
<dbReference type="PROSITE" id="PS00584">
    <property type="entry name" value="PFKB_KINASES_2"/>
    <property type="match status" value="1"/>
</dbReference>
<feature type="region of interest" description="Disordered" evidence="3">
    <location>
        <begin position="347"/>
        <end position="373"/>
    </location>
</feature>
<protein>
    <submittedName>
        <fullName evidence="5">Winged helix-turn-helix transcriptional regulator</fullName>
    </submittedName>
</protein>
<dbReference type="EMBL" id="SVNY01000004">
    <property type="protein sequence ID" value="MBE6833646.1"/>
    <property type="molecule type" value="Genomic_DNA"/>
</dbReference>
<dbReference type="SUPFAM" id="SSF53613">
    <property type="entry name" value="Ribokinase-like"/>
    <property type="match status" value="1"/>
</dbReference>
<dbReference type="GO" id="GO:0016301">
    <property type="term" value="F:kinase activity"/>
    <property type="evidence" value="ECO:0007669"/>
    <property type="project" value="UniProtKB-KW"/>
</dbReference>